<dbReference type="SUPFAM" id="SSF57701">
    <property type="entry name" value="Zn2/Cys6 DNA-binding domain"/>
    <property type="match status" value="1"/>
</dbReference>
<dbReference type="EMBL" id="KV875106">
    <property type="protein sequence ID" value="OIW23556.1"/>
    <property type="molecule type" value="Genomic_DNA"/>
</dbReference>
<dbReference type="InterPro" id="IPR021858">
    <property type="entry name" value="Fun_TF"/>
</dbReference>
<dbReference type="AlphaFoldDB" id="A0A1J7J309"/>
<dbReference type="PANTHER" id="PTHR37534">
    <property type="entry name" value="TRANSCRIPTIONAL ACTIVATOR PROTEIN UGA3"/>
    <property type="match status" value="1"/>
</dbReference>
<feature type="domain" description="Zn(2)-C6 fungal-type" evidence="8">
    <location>
        <begin position="17"/>
        <end position="45"/>
    </location>
</feature>
<dbReference type="Gene3D" id="4.10.240.10">
    <property type="entry name" value="Zn(2)-C6 fungal-type DNA-binding domain"/>
    <property type="match status" value="1"/>
</dbReference>
<dbReference type="Pfam" id="PF11951">
    <property type="entry name" value="Fungal_trans_2"/>
    <property type="match status" value="1"/>
</dbReference>
<dbReference type="GO" id="GO:0000976">
    <property type="term" value="F:transcription cis-regulatory region binding"/>
    <property type="evidence" value="ECO:0007669"/>
    <property type="project" value="TreeGrafter"/>
</dbReference>
<gene>
    <name evidence="9" type="ORF">CONLIGDRAFT_657744</name>
</gene>
<dbReference type="InterPro" id="IPR036864">
    <property type="entry name" value="Zn2-C6_fun-type_DNA-bd_sf"/>
</dbReference>
<dbReference type="Pfam" id="PF00172">
    <property type="entry name" value="Zn_clus"/>
    <property type="match status" value="1"/>
</dbReference>
<keyword evidence="10" id="KW-1185">Reference proteome</keyword>
<dbReference type="OrthoDB" id="3509362at2759"/>
<dbReference type="GO" id="GO:0005634">
    <property type="term" value="C:nucleus"/>
    <property type="evidence" value="ECO:0007669"/>
    <property type="project" value="UniProtKB-SubCell"/>
</dbReference>
<keyword evidence="3" id="KW-0805">Transcription regulation</keyword>
<dbReference type="InterPro" id="IPR001138">
    <property type="entry name" value="Zn2Cys6_DnaBD"/>
</dbReference>
<accession>A0A1J7J309</accession>
<evidence type="ECO:0000256" key="5">
    <source>
        <dbReference type="ARBA" id="ARBA00023163"/>
    </source>
</evidence>
<evidence type="ECO:0000313" key="10">
    <source>
        <dbReference type="Proteomes" id="UP000182658"/>
    </source>
</evidence>
<keyword evidence="6" id="KW-0539">Nucleus</keyword>
<organism evidence="9 10">
    <name type="scientific">Coniochaeta ligniaria NRRL 30616</name>
    <dbReference type="NCBI Taxonomy" id="1408157"/>
    <lineage>
        <taxon>Eukaryota</taxon>
        <taxon>Fungi</taxon>
        <taxon>Dikarya</taxon>
        <taxon>Ascomycota</taxon>
        <taxon>Pezizomycotina</taxon>
        <taxon>Sordariomycetes</taxon>
        <taxon>Sordariomycetidae</taxon>
        <taxon>Coniochaetales</taxon>
        <taxon>Coniochaetaceae</taxon>
        <taxon>Coniochaeta</taxon>
    </lineage>
</organism>
<evidence type="ECO:0000256" key="7">
    <source>
        <dbReference type="SAM" id="MobiDB-lite"/>
    </source>
</evidence>
<sequence length="468" mass="51284">MAPGTPSRVRIKRVRTGCWTCRRRGYRCDEAKPSCQSCTRLGLDCEGYGVRLRWVANQSPGPTQLPAVERDNGVNRGKTPVPSSHFAHLPQKPPGPSNLPMLPPGLSGNDVFLVQHFFYTISGLLASTSDRSINVYCHLMLPMALSSPLVLDAVLLLSATHLSSRYPSFQPSDSRYYRARVLSGLIDRIDTYRSGAFELTTLATIILLSIAEVFEARSPEDWIRHLGAAGRIIAAHLVHHRKHPLDKSTRMVLDIFAYHNVLAMVATGGGQPSLYVEEFYAENKWASLSGKRTAFLASVDTLLSIAARLSSLAGRCLPSSSQQPMGEADAALVDRLGAQLRCWSPPEGIEPDTRGTAEAMRQATLIVYYKLVRGTGEDASEMIVACLRDIPVRSSTVASHVWPLYMAGSVLTGATTRGGEEGREFIRDRLVAMRSERGIRSLDASHREGVVSIDMDSTIVAAIYHIIL</sequence>
<dbReference type="SMART" id="SM00066">
    <property type="entry name" value="GAL4"/>
    <property type="match status" value="1"/>
</dbReference>
<protein>
    <recommendedName>
        <fullName evidence="8">Zn(2)-C6 fungal-type domain-containing protein</fullName>
    </recommendedName>
</protein>
<dbReference type="GO" id="GO:0008270">
    <property type="term" value="F:zinc ion binding"/>
    <property type="evidence" value="ECO:0007669"/>
    <property type="project" value="InterPro"/>
</dbReference>
<dbReference type="Proteomes" id="UP000182658">
    <property type="component" value="Unassembled WGS sequence"/>
</dbReference>
<evidence type="ECO:0000256" key="6">
    <source>
        <dbReference type="ARBA" id="ARBA00023242"/>
    </source>
</evidence>
<evidence type="ECO:0000256" key="3">
    <source>
        <dbReference type="ARBA" id="ARBA00023015"/>
    </source>
</evidence>
<dbReference type="GO" id="GO:0045944">
    <property type="term" value="P:positive regulation of transcription by RNA polymerase II"/>
    <property type="evidence" value="ECO:0007669"/>
    <property type="project" value="TreeGrafter"/>
</dbReference>
<evidence type="ECO:0000259" key="8">
    <source>
        <dbReference type="PROSITE" id="PS50048"/>
    </source>
</evidence>
<feature type="region of interest" description="Disordered" evidence="7">
    <location>
        <begin position="61"/>
        <end position="96"/>
    </location>
</feature>
<proteinExistence type="predicted"/>
<evidence type="ECO:0000313" key="9">
    <source>
        <dbReference type="EMBL" id="OIW23556.1"/>
    </source>
</evidence>
<name>A0A1J7J309_9PEZI</name>
<keyword evidence="5" id="KW-0804">Transcription</keyword>
<dbReference type="PROSITE" id="PS50048">
    <property type="entry name" value="ZN2_CY6_FUNGAL_2"/>
    <property type="match status" value="1"/>
</dbReference>
<evidence type="ECO:0000256" key="1">
    <source>
        <dbReference type="ARBA" id="ARBA00004123"/>
    </source>
</evidence>
<evidence type="ECO:0000256" key="4">
    <source>
        <dbReference type="ARBA" id="ARBA00023125"/>
    </source>
</evidence>
<dbReference type="InParanoid" id="A0A1J7J309"/>
<dbReference type="PANTHER" id="PTHR37534:SF49">
    <property type="entry name" value="LYSINE BIOSYNTHESIS REGULATORY PROTEIN LYS14"/>
    <property type="match status" value="1"/>
</dbReference>
<reference evidence="9 10" key="1">
    <citation type="submission" date="2016-10" db="EMBL/GenBank/DDBJ databases">
        <title>Draft genome sequence of Coniochaeta ligniaria NRRL30616, a lignocellulolytic fungus for bioabatement of inhibitors in plant biomass hydrolysates.</title>
        <authorList>
            <consortium name="DOE Joint Genome Institute"/>
            <person name="Jimenez D.J."/>
            <person name="Hector R.E."/>
            <person name="Riley R."/>
            <person name="Sun H."/>
            <person name="Grigoriev I.V."/>
            <person name="Van Elsas J.D."/>
            <person name="Nichols N.N."/>
        </authorList>
    </citation>
    <scope>NUCLEOTIDE SEQUENCE [LARGE SCALE GENOMIC DNA]</scope>
    <source>
        <strain evidence="9 10">NRRL 30616</strain>
    </source>
</reference>
<dbReference type="CDD" id="cd00067">
    <property type="entry name" value="GAL4"/>
    <property type="match status" value="1"/>
</dbReference>
<comment type="subcellular location">
    <subcellularLocation>
        <location evidence="1">Nucleus</location>
    </subcellularLocation>
</comment>
<keyword evidence="4" id="KW-0238">DNA-binding</keyword>
<keyword evidence="2" id="KW-0862">Zinc</keyword>
<dbReference type="GO" id="GO:0000981">
    <property type="term" value="F:DNA-binding transcription factor activity, RNA polymerase II-specific"/>
    <property type="evidence" value="ECO:0007669"/>
    <property type="project" value="InterPro"/>
</dbReference>
<evidence type="ECO:0000256" key="2">
    <source>
        <dbReference type="ARBA" id="ARBA00022833"/>
    </source>
</evidence>